<dbReference type="OrthoDB" id="3370at2759"/>
<keyword evidence="4 6" id="KW-0067">ATP-binding</keyword>
<dbReference type="InterPro" id="IPR011545">
    <property type="entry name" value="DEAD/DEAH_box_helicase_dom"/>
</dbReference>
<dbReference type="EC" id="3.6.4.13" evidence="7"/>
<evidence type="ECO:0000313" key="11">
    <source>
        <dbReference type="RefSeq" id="XP_018025766.1"/>
    </source>
</evidence>
<comment type="similarity">
    <text evidence="6">Belongs to the DEAD box helicase family.</text>
</comment>
<feature type="domain" description="Helicase ATP-binding" evidence="8">
    <location>
        <begin position="73"/>
        <end position="297"/>
    </location>
</feature>
<reference evidence="11 12" key="1">
    <citation type="submission" date="2025-04" db="UniProtKB">
        <authorList>
            <consortium name="RefSeq"/>
        </authorList>
    </citation>
    <scope>IDENTIFICATION</scope>
    <source>
        <tissue evidence="11 12">Whole organism</tissue>
    </source>
</reference>
<dbReference type="GO" id="GO:0003723">
    <property type="term" value="F:RNA binding"/>
    <property type="evidence" value="ECO:0007669"/>
    <property type="project" value="UniProtKB-UniRule"/>
</dbReference>
<evidence type="ECO:0000256" key="4">
    <source>
        <dbReference type="ARBA" id="ARBA00022840"/>
    </source>
</evidence>
<dbReference type="InterPro" id="IPR000629">
    <property type="entry name" value="RNA-helicase_DEAD-box_CS"/>
</dbReference>
<comment type="catalytic activity">
    <reaction evidence="7">
        <text>ATP + H2O = ADP + phosphate + H(+)</text>
        <dbReference type="Rhea" id="RHEA:13065"/>
        <dbReference type="ChEBI" id="CHEBI:15377"/>
        <dbReference type="ChEBI" id="CHEBI:15378"/>
        <dbReference type="ChEBI" id="CHEBI:30616"/>
        <dbReference type="ChEBI" id="CHEBI:43474"/>
        <dbReference type="ChEBI" id="CHEBI:456216"/>
        <dbReference type="EC" id="3.6.4.13"/>
    </reaction>
</comment>
<dbReference type="PROSITE" id="PS00039">
    <property type="entry name" value="DEAD_ATP_HELICASE"/>
    <property type="match status" value="1"/>
</dbReference>
<dbReference type="GO" id="GO:0005524">
    <property type="term" value="F:ATP binding"/>
    <property type="evidence" value="ECO:0007669"/>
    <property type="project" value="UniProtKB-UniRule"/>
</dbReference>
<keyword evidence="5 7" id="KW-0694">RNA-binding</keyword>
<comment type="domain">
    <text evidence="7">The Q motif is unique to and characteristic of the DEAD box family of RNA helicases and controls ATP binding and hydrolysis.</text>
</comment>
<dbReference type="InterPro" id="IPR001650">
    <property type="entry name" value="Helicase_C-like"/>
</dbReference>
<dbReference type="PROSITE" id="PS51194">
    <property type="entry name" value="HELICASE_CTER"/>
    <property type="match status" value="1"/>
</dbReference>
<keyword evidence="2 6" id="KW-0378">Hydrolase</keyword>
<evidence type="ECO:0000313" key="10">
    <source>
        <dbReference type="Proteomes" id="UP000694843"/>
    </source>
</evidence>
<evidence type="ECO:0000256" key="7">
    <source>
        <dbReference type="RuleBase" id="RU365068"/>
    </source>
</evidence>
<evidence type="ECO:0000259" key="8">
    <source>
        <dbReference type="PROSITE" id="PS51192"/>
    </source>
</evidence>
<dbReference type="RefSeq" id="XP_018025767.1">
    <property type="nucleotide sequence ID" value="XM_018170278.2"/>
</dbReference>
<dbReference type="Gene3D" id="3.40.50.300">
    <property type="entry name" value="P-loop containing nucleotide triphosphate hydrolases"/>
    <property type="match status" value="2"/>
</dbReference>
<dbReference type="Pfam" id="PF00271">
    <property type="entry name" value="Helicase_C"/>
    <property type="match status" value="1"/>
</dbReference>
<keyword evidence="10" id="KW-1185">Reference proteome</keyword>
<dbReference type="InterPro" id="IPR014001">
    <property type="entry name" value="Helicase_ATP-bd"/>
</dbReference>
<dbReference type="SMART" id="SM00490">
    <property type="entry name" value="HELICc"/>
    <property type="match status" value="1"/>
</dbReference>
<feature type="domain" description="Helicase C-terminal" evidence="9">
    <location>
        <begin position="335"/>
        <end position="498"/>
    </location>
</feature>
<dbReference type="RefSeq" id="XP_018025766.1">
    <property type="nucleotide sequence ID" value="XM_018170277.2"/>
</dbReference>
<evidence type="ECO:0000256" key="3">
    <source>
        <dbReference type="ARBA" id="ARBA00022806"/>
    </source>
</evidence>
<dbReference type="CTD" id="39871"/>
<evidence type="ECO:0000256" key="6">
    <source>
        <dbReference type="RuleBase" id="RU000492"/>
    </source>
</evidence>
<dbReference type="KEGG" id="hazt:108681261"/>
<dbReference type="SMART" id="SM00487">
    <property type="entry name" value="DEXDc"/>
    <property type="match status" value="1"/>
</dbReference>
<dbReference type="GO" id="GO:0003724">
    <property type="term" value="F:RNA helicase activity"/>
    <property type="evidence" value="ECO:0007669"/>
    <property type="project" value="UniProtKB-EC"/>
</dbReference>
<evidence type="ECO:0000259" key="9">
    <source>
        <dbReference type="PROSITE" id="PS51194"/>
    </source>
</evidence>
<keyword evidence="1 6" id="KW-0547">Nucleotide-binding</keyword>
<sequence length="537" mass="60595">MVHSQDKVERVLPYWLSNPRPLGQDLQNDSCSVMDMPWLDQALVGRLKQKGIHRFFPVQKAIIPEIWAQEAENESWVCPNDLCVSAMTGSGKTLAYVLPILHCLKPLAKLPKKIRALVVLPTGPLALQSVKVFRDYSDCMGLKVGTAIGLESLRQEQSELVRRLEPWEQNMVKSGHYGVLGPPKPGSDPVTHCVLVDIIVATPDRLKDHVAHTPSFDLSHLRFVVFDEADRLMSGDGGHWLNSIVNTIETQQQPNQKRFSTIFSPPEPKAMKLLFSATLSCNAETLQVIRLHNPVLYSTDLAYPNRHRGKQANGNYSARAKSTAAATTTHSVPSSLTEQYIVCELDLRPLLLHHLILTHHWKRVLVFTNRKETSHKLALTLQNLSADGYRVAEFSSKIGKLQANIIRKFHKGDIQVLVSTDSLSRGMDFSEVSVVVNYDRTEKYTTYLHRIGRTARAGKPGLALSLIRLVQVHEFKKMVKQHSTHKVTELTVDTKELHPYEELYKEALRLLKQNVIQEKRTSAKRLKKHVVGLKSKS</sequence>
<dbReference type="PROSITE" id="PS51192">
    <property type="entry name" value="HELICASE_ATP_BIND_1"/>
    <property type="match status" value="1"/>
</dbReference>
<dbReference type="GO" id="GO:0016787">
    <property type="term" value="F:hydrolase activity"/>
    <property type="evidence" value="ECO:0007669"/>
    <property type="project" value="UniProtKB-KW"/>
</dbReference>
<evidence type="ECO:0000313" key="12">
    <source>
        <dbReference type="RefSeq" id="XP_018025767.1"/>
    </source>
</evidence>
<dbReference type="Proteomes" id="UP000694843">
    <property type="component" value="Unplaced"/>
</dbReference>
<dbReference type="SUPFAM" id="SSF52540">
    <property type="entry name" value="P-loop containing nucleoside triphosphate hydrolases"/>
    <property type="match status" value="1"/>
</dbReference>
<evidence type="ECO:0000256" key="2">
    <source>
        <dbReference type="ARBA" id="ARBA00022801"/>
    </source>
</evidence>
<comment type="function">
    <text evidence="7">RNA helicase.</text>
</comment>
<dbReference type="AlphaFoldDB" id="A0A8B7PK64"/>
<dbReference type="OMA" id="HEVKAFD"/>
<protein>
    <recommendedName>
        <fullName evidence="7">ATP-dependent RNA helicase</fullName>
        <ecNumber evidence="7">3.6.4.13</ecNumber>
    </recommendedName>
</protein>
<organism evidence="10 11">
    <name type="scientific">Hyalella azteca</name>
    <name type="common">Amphipod</name>
    <dbReference type="NCBI Taxonomy" id="294128"/>
    <lineage>
        <taxon>Eukaryota</taxon>
        <taxon>Metazoa</taxon>
        <taxon>Ecdysozoa</taxon>
        <taxon>Arthropoda</taxon>
        <taxon>Crustacea</taxon>
        <taxon>Multicrustacea</taxon>
        <taxon>Malacostraca</taxon>
        <taxon>Eumalacostraca</taxon>
        <taxon>Peracarida</taxon>
        <taxon>Amphipoda</taxon>
        <taxon>Senticaudata</taxon>
        <taxon>Talitrida</taxon>
        <taxon>Talitroidea</taxon>
        <taxon>Hyalellidae</taxon>
        <taxon>Hyalella</taxon>
    </lineage>
</organism>
<dbReference type="CDD" id="cd18787">
    <property type="entry name" value="SF2_C_DEAD"/>
    <property type="match status" value="1"/>
</dbReference>
<name>A0A8B7PK64_HYAAZ</name>
<dbReference type="Pfam" id="PF00270">
    <property type="entry name" value="DEAD"/>
    <property type="match status" value="2"/>
</dbReference>
<evidence type="ECO:0000256" key="1">
    <source>
        <dbReference type="ARBA" id="ARBA00022741"/>
    </source>
</evidence>
<gene>
    <name evidence="11 12" type="primary">LOC108681261</name>
</gene>
<dbReference type="GeneID" id="108681261"/>
<evidence type="ECO:0000256" key="5">
    <source>
        <dbReference type="ARBA" id="ARBA00022884"/>
    </source>
</evidence>
<proteinExistence type="inferred from homology"/>
<dbReference type="InterPro" id="IPR027417">
    <property type="entry name" value="P-loop_NTPase"/>
</dbReference>
<accession>A0A8B7PK64</accession>
<keyword evidence="3 6" id="KW-0347">Helicase</keyword>
<dbReference type="PANTHER" id="PTHR24031">
    <property type="entry name" value="RNA HELICASE"/>
    <property type="match status" value="1"/>
</dbReference>